<protein>
    <submittedName>
        <fullName evidence="2">Uncharacterized protein</fullName>
    </submittedName>
</protein>
<organism evidence="2 3">
    <name type="scientific">Portunus trituberculatus</name>
    <name type="common">Swimming crab</name>
    <name type="synonym">Neptunus trituberculatus</name>
    <dbReference type="NCBI Taxonomy" id="210409"/>
    <lineage>
        <taxon>Eukaryota</taxon>
        <taxon>Metazoa</taxon>
        <taxon>Ecdysozoa</taxon>
        <taxon>Arthropoda</taxon>
        <taxon>Crustacea</taxon>
        <taxon>Multicrustacea</taxon>
        <taxon>Malacostraca</taxon>
        <taxon>Eumalacostraca</taxon>
        <taxon>Eucarida</taxon>
        <taxon>Decapoda</taxon>
        <taxon>Pleocyemata</taxon>
        <taxon>Brachyura</taxon>
        <taxon>Eubrachyura</taxon>
        <taxon>Portunoidea</taxon>
        <taxon>Portunidae</taxon>
        <taxon>Portuninae</taxon>
        <taxon>Portunus</taxon>
    </lineage>
</organism>
<evidence type="ECO:0000256" key="1">
    <source>
        <dbReference type="SAM" id="MobiDB-lite"/>
    </source>
</evidence>
<name>A0A5B7H1N6_PORTR</name>
<gene>
    <name evidence="2" type="ORF">E2C01_059115</name>
</gene>
<dbReference type="EMBL" id="VSRR010022798">
    <property type="protein sequence ID" value="MPC64992.1"/>
    <property type="molecule type" value="Genomic_DNA"/>
</dbReference>
<evidence type="ECO:0000313" key="3">
    <source>
        <dbReference type="Proteomes" id="UP000324222"/>
    </source>
</evidence>
<dbReference type="Proteomes" id="UP000324222">
    <property type="component" value="Unassembled WGS sequence"/>
</dbReference>
<keyword evidence="3" id="KW-1185">Reference proteome</keyword>
<feature type="region of interest" description="Disordered" evidence="1">
    <location>
        <begin position="65"/>
        <end position="86"/>
    </location>
</feature>
<proteinExistence type="predicted"/>
<dbReference type="AlphaFoldDB" id="A0A5B7H1N6"/>
<reference evidence="2 3" key="1">
    <citation type="submission" date="2019-05" db="EMBL/GenBank/DDBJ databases">
        <title>Another draft genome of Portunus trituberculatus and its Hox gene families provides insights of decapod evolution.</title>
        <authorList>
            <person name="Jeong J.-H."/>
            <person name="Song I."/>
            <person name="Kim S."/>
            <person name="Choi T."/>
            <person name="Kim D."/>
            <person name="Ryu S."/>
            <person name="Kim W."/>
        </authorList>
    </citation>
    <scope>NUCLEOTIDE SEQUENCE [LARGE SCALE GENOMIC DNA]</scope>
    <source>
        <tissue evidence="2">Muscle</tissue>
    </source>
</reference>
<accession>A0A5B7H1N6</accession>
<comment type="caution">
    <text evidence="2">The sequence shown here is derived from an EMBL/GenBank/DDBJ whole genome shotgun (WGS) entry which is preliminary data.</text>
</comment>
<sequence length="125" mass="14530">MEFSIHQRDDRLCPTRHEVLRGVFEKCIKTTTNHNGVWYDSDRAGEFKPKFLSLLTFENSESSLAKSSGGRLRAAPSLACKRQTDRQTDRQLERLLGKWVDDKTSGQTYEETWSEVDEWILVDFT</sequence>
<evidence type="ECO:0000313" key="2">
    <source>
        <dbReference type="EMBL" id="MPC64992.1"/>
    </source>
</evidence>